<dbReference type="KEGG" id="scl:sce7461"/>
<name>A9EZF5_SORC5</name>
<keyword evidence="2" id="KW-1185">Reference proteome</keyword>
<organism evidence="1 2">
    <name type="scientific">Sorangium cellulosum (strain So ce56)</name>
    <name type="common">Polyangium cellulosum (strain So ce56)</name>
    <dbReference type="NCBI Taxonomy" id="448385"/>
    <lineage>
        <taxon>Bacteria</taxon>
        <taxon>Pseudomonadati</taxon>
        <taxon>Myxococcota</taxon>
        <taxon>Polyangia</taxon>
        <taxon>Polyangiales</taxon>
        <taxon>Polyangiaceae</taxon>
        <taxon>Sorangium</taxon>
    </lineage>
</organism>
<evidence type="ECO:0000313" key="2">
    <source>
        <dbReference type="Proteomes" id="UP000002139"/>
    </source>
</evidence>
<accession>A9EZF5</accession>
<dbReference type="STRING" id="448385.sce7461"/>
<sequence length="386" mass="43208">MPPARPVCVSDAAHEGDAGAIRARRVASREAIRRKVDRGMFTAIASSQQPIRLHRLQGAIIASTGPYIARAQGGQLHDQRKTEVVRASNAQGVVPEAIVPDEIVGMVGRWPDCTWASAIGVGWTIRMGSRRLRPAEAIVLAEELKKPRGAVVRWDERHARWVEHPDVLWVLQWAGGVLGLEADGTLRWLDSSDKPIPPVLAKKIVWDGWYPPAHFHRTTAGDVAVHIVRARHHQPEWWMFPRGEEHGERLEWPPGVDERGIEMVAGHPPYESMAIGKLESGEPFLAYRAQGRWLPLPPVSREFRVISLAATPRGELFLFSENDSSALYIHRLARGGEWERIPIPFHTTLQVGHERSFVASEDDELWLAIDFGNSTQHEAVLYHACS</sequence>
<reference evidence="1 2" key="1">
    <citation type="journal article" date="2007" name="Nat. Biotechnol.">
        <title>Complete genome sequence of the myxobacterium Sorangium cellulosum.</title>
        <authorList>
            <person name="Schneiker S."/>
            <person name="Perlova O."/>
            <person name="Kaiser O."/>
            <person name="Gerth K."/>
            <person name="Alici A."/>
            <person name="Altmeyer M.O."/>
            <person name="Bartels D."/>
            <person name="Bekel T."/>
            <person name="Beyer S."/>
            <person name="Bode E."/>
            <person name="Bode H.B."/>
            <person name="Bolten C.J."/>
            <person name="Choudhuri J.V."/>
            <person name="Doss S."/>
            <person name="Elnakady Y.A."/>
            <person name="Frank B."/>
            <person name="Gaigalat L."/>
            <person name="Goesmann A."/>
            <person name="Groeger C."/>
            <person name="Gross F."/>
            <person name="Jelsbak L."/>
            <person name="Jelsbak L."/>
            <person name="Kalinowski J."/>
            <person name="Kegler C."/>
            <person name="Knauber T."/>
            <person name="Konietzny S."/>
            <person name="Kopp M."/>
            <person name="Krause L."/>
            <person name="Krug D."/>
            <person name="Linke B."/>
            <person name="Mahmud T."/>
            <person name="Martinez-Arias R."/>
            <person name="McHardy A.C."/>
            <person name="Merai M."/>
            <person name="Meyer F."/>
            <person name="Mormann S."/>
            <person name="Munoz-Dorado J."/>
            <person name="Perez J."/>
            <person name="Pradella S."/>
            <person name="Rachid S."/>
            <person name="Raddatz G."/>
            <person name="Rosenau F."/>
            <person name="Rueckert C."/>
            <person name="Sasse F."/>
            <person name="Scharfe M."/>
            <person name="Schuster S.C."/>
            <person name="Suen G."/>
            <person name="Treuner-Lange A."/>
            <person name="Velicer G.J."/>
            <person name="Vorholter F.-J."/>
            <person name="Weissman K.J."/>
            <person name="Welch R.D."/>
            <person name="Wenzel S.C."/>
            <person name="Whitworth D.E."/>
            <person name="Wilhelm S."/>
            <person name="Wittmann C."/>
            <person name="Bloecker H."/>
            <person name="Puehler A."/>
            <person name="Mueller R."/>
        </authorList>
    </citation>
    <scope>NUCLEOTIDE SEQUENCE [LARGE SCALE GENOMIC DNA]</scope>
    <source>
        <strain evidence="2">So ce56</strain>
    </source>
</reference>
<gene>
    <name evidence="1" type="ordered locus">sce7461</name>
</gene>
<evidence type="ECO:0000313" key="1">
    <source>
        <dbReference type="EMBL" id="CAN97630.1"/>
    </source>
</evidence>
<dbReference type="Proteomes" id="UP000002139">
    <property type="component" value="Chromosome"/>
</dbReference>
<dbReference type="EMBL" id="AM746676">
    <property type="protein sequence ID" value="CAN97630.1"/>
    <property type="molecule type" value="Genomic_DNA"/>
</dbReference>
<dbReference type="AlphaFoldDB" id="A9EZF5"/>
<proteinExistence type="predicted"/>
<dbReference type="HOGENOM" id="CLU_773631_0_0_7"/>
<protein>
    <submittedName>
        <fullName evidence="1">Uncharacterized protein</fullName>
    </submittedName>
</protein>